<organism evidence="1 2">
    <name type="scientific">Artomyces pyxidatus</name>
    <dbReference type="NCBI Taxonomy" id="48021"/>
    <lineage>
        <taxon>Eukaryota</taxon>
        <taxon>Fungi</taxon>
        <taxon>Dikarya</taxon>
        <taxon>Basidiomycota</taxon>
        <taxon>Agaricomycotina</taxon>
        <taxon>Agaricomycetes</taxon>
        <taxon>Russulales</taxon>
        <taxon>Auriscalpiaceae</taxon>
        <taxon>Artomyces</taxon>
    </lineage>
</organism>
<protein>
    <submittedName>
        <fullName evidence="1">Uncharacterized protein</fullName>
    </submittedName>
</protein>
<sequence>MDRLRKVSLPKFLKGSNPSKAPPSRPVIRHANPNLPGTHESVEHPHVLKHVKSMPDALLNPRPAPAPPLPPMPSQSKDKSSPNHPAAENRRPKYNRGRPLRKEDIVHPPQPLADVRRNDERVALRYGPNVAVVGRSRAEPTDQGQFVYDRPPREPVQYRAPVTGPGLQRDGSYSRPTREAYRYLENPRPAPPPPLDMQHLFARETPEDQLPPLPARSPLRAQPPPSRPARSPARPARSRTPHRDESALPALPLPAPPALPTVLMQKAVHAHQQAHVVVEPHRKSMMVAVEVFPATEAPPPVPRFHRGEKVHRGEGRRAGERQRATTGPSEPQGHTWRAMDWRRAELELAQAKARVGMPHRTVAEQMLYDERGYTSLRR</sequence>
<keyword evidence="2" id="KW-1185">Reference proteome</keyword>
<gene>
    <name evidence="1" type="ORF">BV25DRAFT_1521804</name>
</gene>
<name>A0ACB8TCW8_9AGAM</name>
<reference evidence="1" key="2">
    <citation type="journal article" date="2022" name="New Phytol.">
        <title>Evolutionary transition to the ectomycorrhizal habit in the genomes of a hyperdiverse lineage of mushroom-forming fungi.</title>
        <authorList>
            <person name="Looney B."/>
            <person name="Miyauchi S."/>
            <person name="Morin E."/>
            <person name="Drula E."/>
            <person name="Courty P.E."/>
            <person name="Kohler A."/>
            <person name="Kuo A."/>
            <person name="LaButti K."/>
            <person name="Pangilinan J."/>
            <person name="Lipzen A."/>
            <person name="Riley R."/>
            <person name="Andreopoulos W."/>
            <person name="He G."/>
            <person name="Johnson J."/>
            <person name="Nolan M."/>
            <person name="Tritt A."/>
            <person name="Barry K.W."/>
            <person name="Grigoriev I.V."/>
            <person name="Nagy L.G."/>
            <person name="Hibbett D."/>
            <person name="Henrissat B."/>
            <person name="Matheny P.B."/>
            <person name="Labbe J."/>
            <person name="Martin F.M."/>
        </authorList>
    </citation>
    <scope>NUCLEOTIDE SEQUENCE</scope>
    <source>
        <strain evidence="1">HHB10654</strain>
    </source>
</reference>
<evidence type="ECO:0000313" key="2">
    <source>
        <dbReference type="Proteomes" id="UP000814140"/>
    </source>
</evidence>
<proteinExistence type="predicted"/>
<comment type="caution">
    <text evidence="1">The sequence shown here is derived from an EMBL/GenBank/DDBJ whole genome shotgun (WGS) entry which is preliminary data.</text>
</comment>
<evidence type="ECO:0000313" key="1">
    <source>
        <dbReference type="EMBL" id="KAI0066257.1"/>
    </source>
</evidence>
<accession>A0ACB8TCW8</accession>
<reference evidence="1" key="1">
    <citation type="submission" date="2021-03" db="EMBL/GenBank/DDBJ databases">
        <authorList>
            <consortium name="DOE Joint Genome Institute"/>
            <person name="Ahrendt S."/>
            <person name="Looney B.P."/>
            <person name="Miyauchi S."/>
            <person name="Morin E."/>
            <person name="Drula E."/>
            <person name="Courty P.E."/>
            <person name="Chicoki N."/>
            <person name="Fauchery L."/>
            <person name="Kohler A."/>
            <person name="Kuo A."/>
            <person name="Labutti K."/>
            <person name="Pangilinan J."/>
            <person name="Lipzen A."/>
            <person name="Riley R."/>
            <person name="Andreopoulos W."/>
            <person name="He G."/>
            <person name="Johnson J."/>
            <person name="Barry K.W."/>
            <person name="Grigoriev I.V."/>
            <person name="Nagy L."/>
            <person name="Hibbett D."/>
            <person name="Henrissat B."/>
            <person name="Matheny P.B."/>
            <person name="Labbe J."/>
            <person name="Martin F."/>
        </authorList>
    </citation>
    <scope>NUCLEOTIDE SEQUENCE</scope>
    <source>
        <strain evidence="1">HHB10654</strain>
    </source>
</reference>
<dbReference type="EMBL" id="MU277193">
    <property type="protein sequence ID" value="KAI0066257.1"/>
    <property type="molecule type" value="Genomic_DNA"/>
</dbReference>
<dbReference type="Proteomes" id="UP000814140">
    <property type="component" value="Unassembled WGS sequence"/>
</dbReference>